<dbReference type="KEGG" id="mik:FOE78_19215"/>
<keyword evidence="3" id="KW-0804">Transcription</keyword>
<evidence type="ECO:0000259" key="4">
    <source>
        <dbReference type="PROSITE" id="PS50949"/>
    </source>
</evidence>
<protein>
    <submittedName>
        <fullName evidence="5">GntR family transcriptional regulator</fullName>
    </submittedName>
</protein>
<dbReference type="EMBL" id="CP041692">
    <property type="protein sequence ID" value="QDP98942.1"/>
    <property type="molecule type" value="Genomic_DNA"/>
</dbReference>
<evidence type="ECO:0000256" key="1">
    <source>
        <dbReference type="ARBA" id="ARBA00023015"/>
    </source>
</evidence>
<dbReference type="InterPro" id="IPR036388">
    <property type="entry name" value="WH-like_DNA-bd_sf"/>
</dbReference>
<evidence type="ECO:0000256" key="2">
    <source>
        <dbReference type="ARBA" id="ARBA00023125"/>
    </source>
</evidence>
<evidence type="ECO:0000256" key="3">
    <source>
        <dbReference type="ARBA" id="ARBA00023163"/>
    </source>
</evidence>
<reference evidence="5 6" key="1">
    <citation type="submission" date="2019-07" db="EMBL/GenBank/DDBJ databases">
        <title>Microlunatus dokdonensis sp. nov. isolated from the rhizospheric soil of the wild plant Elymus tsukushiensis.</title>
        <authorList>
            <person name="Ghim S.-Y."/>
            <person name="Hwang Y.-J."/>
            <person name="Son J.-S."/>
            <person name="Shin J.-H."/>
        </authorList>
    </citation>
    <scope>NUCLEOTIDE SEQUENCE [LARGE SCALE GENOMIC DNA]</scope>
    <source>
        <strain evidence="5 6">KUDC0627</strain>
    </source>
</reference>
<name>A0A516Q6C9_9ACTN</name>
<accession>A0A516Q6C9</accession>
<dbReference type="GO" id="GO:0003677">
    <property type="term" value="F:DNA binding"/>
    <property type="evidence" value="ECO:0007669"/>
    <property type="project" value="UniProtKB-KW"/>
</dbReference>
<dbReference type="Pfam" id="PF07729">
    <property type="entry name" value="FCD"/>
    <property type="match status" value="1"/>
</dbReference>
<evidence type="ECO:0000313" key="5">
    <source>
        <dbReference type="EMBL" id="QDP98942.1"/>
    </source>
</evidence>
<dbReference type="Gene3D" id="1.10.10.10">
    <property type="entry name" value="Winged helix-like DNA-binding domain superfamily/Winged helix DNA-binding domain"/>
    <property type="match status" value="1"/>
</dbReference>
<dbReference type="SUPFAM" id="SSF48008">
    <property type="entry name" value="GntR ligand-binding domain-like"/>
    <property type="match status" value="1"/>
</dbReference>
<dbReference type="CDD" id="cd07377">
    <property type="entry name" value="WHTH_GntR"/>
    <property type="match status" value="1"/>
</dbReference>
<dbReference type="InterPro" id="IPR000524">
    <property type="entry name" value="Tscrpt_reg_HTH_GntR"/>
</dbReference>
<evidence type="ECO:0000313" key="6">
    <source>
        <dbReference type="Proteomes" id="UP000319263"/>
    </source>
</evidence>
<dbReference type="AlphaFoldDB" id="A0A516Q6C9"/>
<organism evidence="5 6">
    <name type="scientific">Microlunatus elymi</name>
    <dbReference type="NCBI Taxonomy" id="2596828"/>
    <lineage>
        <taxon>Bacteria</taxon>
        <taxon>Bacillati</taxon>
        <taxon>Actinomycetota</taxon>
        <taxon>Actinomycetes</taxon>
        <taxon>Propionibacteriales</taxon>
        <taxon>Propionibacteriaceae</taxon>
        <taxon>Microlunatus</taxon>
    </lineage>
</organism>
<dbReference type="InterPro" id="IPR011711">
    <property type="entry name" value="GntR_C"/>
</dbReference>
<gene>
    <name evidence="5" type="ORF">FOE78_19215</name>
</gene>
<proteinExistence type="predicted"/>
<sequence length="190" mass="21027">MHERHLSEELGVSRVPVREAILTLAAQGLITVKPRSGAFVRKLTRRDVAELFDVREALEPAIAAAAARARTEDDLAQLRAAINNASEAAACFDAPTGSRSNAEFHAALARASHHRRLQVIMEPLSLTIRRLFRTTIVGHDADLLRDHAEQLAAIEEQDVEWAGILARRHVIRTRERSLAMFTDEDGADAE</sequence>
<keyword evidence="2" id="KW-0238">DNA-binding</keyword>
<dbReference type="OrthoDB" id="8663149at2"/>
<dbReference type="InterPro" id="IPR008920">
    <property type="entry name" value="TF_FadR/GntR_C"/>
</dbReference>
<keyword evidence="1" id="KW-0805">Transcription regulation</keyword>
<feature type="domain" description="HTH gntR-type" evidence="4">
    <location>
        <begin position="1"/>
        <end position="43"/>
    </location>
</feature>
<dbReference type="SMART" id="SM00895">
    <property type="entry name" value="FCD"/>
    <property type="match status" value="1"/>
</dbReference>
<dbReference type="Proteomes" id="UP000319263">
    <property type="component" value="Chromosome"/>
</dbReference>
<dbReference type="InterPro" id="IPR036390">
    <property type="entry name" value="WH_DNA-bd_sf"/>
</dbReference>
<dbReference type="SMART" id="SM00345">
    <property type="entry name" value="HTH_GNTR"/>
    <property type="match status" value="1"/>
</dbReference>
<dbReference type="PANTHER" id="PTHR43537:SF5">
    <property type="entry name" value="UXU OPERON TRANSCRIPTIONAL REGULATOR"/>
    <property type="match status" value="1"/>
</dbReference>
<dbReference type="PANTHER" id="PTHR43537">
    <property type="entry name" value="TRANSCRIPTIONAL REGULATOR, GNTR FAMILY"/>
    <property type="match status" value="1"/>
</dbReference>
<dbReference type="GO" id="GO:0003700">
    <property type="term" value="F:DNA-binding transcription factor activity"/>
    <property type="evidence" value="ECO:0007669"/>
    <property type="project" value="InterPro"/>
</dbReference>
<dbReference type="SUPFAM" id="SSF46785">
    <property type="entry name" value="Winged helix' DNA-binding domain"/>
    <property type="match status" value="1"/>
</dbReference>
<keyword evidence="6" id="KW-1185">Reference proteome</keyword>
<dbReference type="Pfam" id="PF00392">
    <property type="entry name" value="GntR"/>
    <property type="match status" value="1"/>
</dbReference>
<dbReference type="Gene3D" id="1.20.120.530">
    <property type="entry name" value="GntR ligand-binding domain-like"/>
    <property type="match status" value="1"/>
</dbReference>
<dbReference type="PROSITE" id="PS50949">
    <property type="entry name" value="HTH_GNTR"/>
    <property type="match status" value="1"/>
</dbReference>